<evidence type="ECO:0000313" key="2">
    <source>
        <dbReference type="Proteomes" id="UP001430953"/>
    </source>
</evidence>
<proteinExistence type="predicted"/>
<comment type="caution">
    <text evidence="1">The sequence shown here is derived from an EMBL/GenBank/DDBJ whole genome shotgun (WGS) entry which is preliminary data.</text>
</comment>
<reference evidence="1 2" key="1">
    <citation type="submission" date="2023-03" db="EMBL/GenBank/DDBJ databases">
        <title>High recombination rates correlate with genetic variation in Cardiocondyla obscurior ants.</title>
        <authorList>
            <person name="Errbii M."/>
        </authorList>
    </citation>
    <scope>NUCLEOTIDE SEQUENCE [LARGE SCALE GENOMIC DNA]</scope>
    <source>
        <strain evidence="1">Alpha-2009</strain>
        <tissue evidence="1">Whole body</tissue>
    </source>
</reference>
<dbReference type="AlphaFoldDB" id="A0AAW2GH08"/>
<gene>
    <name evidence="1" type="ORF">PUN28_005529</name>
</gene>
<dbReference type="EMBL" id="JADYXP020000004">
    <property type="protein sequence ID" value="KAL0127303.1"/>
    <property type="molecule type" value="Genomic_DNA"/>
</dbReference>
<keyword evidence="2" id="KW-1185">Reference proteome</keyword>
<protein>
    <submittedName>
        <fullName evidence="1">Uncharacterized protein</fullName>
    </submittedName>
</protein>
<organism evidence="1 2">
    <name type="scientific">Cardiocondyla obscurior</name>
    <dbReference type="NCBI Taxonomy" id="286306"/>
    <lineage>
        <taxon>Eukaryota</taxon>
        <taxon>Metazoa</taxon>
        <taxon>Ecdysozoa</taxon>
        <taxon>Arthropoda</taxon>
        <taxon>Hexapoda</taxon>
        <taxon>Insecta</taxon>
        <taxon>Pterygota</taxon>
        <taxon>Neoptera</taxon>
        <taxon>Endopterygota</taxon>
        <taxon>Hymenoptera</taxon>
        <taxon>Apocrita</taxon>
        <taxon>Aculeata</taxon>
        <taxon>Formicoidea</taxon>
        <taxon>Formicidae</taxon>
        <taxon>Myrmicinae</taxon>
        <taxon>Cardiocondyla</taxon>
    </lineage>
</organism>
<accession>A0AAW2GH08</accession>
<sequence length="119" mass="13515">MLIERDIEKRLGIIVPMSNGYYRDKAKVEQRKVWKRLEGRAGERERYEIRNGKRETFYKSTVMGVVGFGISRLGTSAGEILKDGRRKEKELVLESTPTAGNRREIVGGLRTRGSEGVGE</sequence>
<dbReference type="Proteomes" id="UP001430953">
    <property type="component" value="Unassembled WGS sequence"/>
</dbReference>
<name>A0AAW2GH08_9HYME</name>
<evidence type="ECO:0000313" key="1">
    <source>
        <dbReference type="EMBL" id="KAL0127303.1"/>
    </source>
</evidence>